<organism evidence="6 7">
    <name type="scientific">Chitinimonas taiwanensis DSM 18899</name>
    <dbReference type="NCBI Taxonomy" id="1121279"/>
    <lineage>
        <taxon>Bacteria</taxon>
        <taxon>Pseudomonadati</taxon>
        <taxon>Pseudomonadota</taxon>
        <taxon>Betaproteobacteria</taxon>
        <taxon>Neisseriales</taxon>
        <taxon>Chitinibacteraceae</taxon>
        <taxon>Chitinimonas</taxon>
    </lineage>
</organism>
<dbReference type="PROSITE" id="PS50931">
    <property type="entry name" value="HTH_LYSR"/>
    <property type="match status" value="1"/>
</dbReference>
<keyword evidence="2" id="KW-0805">Transcription regulation</keyword>
<keyword evidence="7" id="KW-1185">Reference proteome</keyword>
<dbReference type="EMBL" id="FPKR01000013">
    <property type="protein sequence ID" value="SFZ78725.1"/>
    <property type="molecule type" value="Genomic_DNA"/>
</dbReference>
<reference evidence="6 7" key="1">
    <citation type="submission" date="2016-11" db="EMBL/GenBank/DDBJ databases">
        <authorList>
            <person name="Jaros S."/>
            <person name="Januszkiewicz K."/>
            <person name="Wedrychowicz H."/>
        </authorList>
    </citation>
    <scope>NUCLEOTIDE SEQUENCE [LARGE SCALE GENOMIC DNA]</scope>
    <source>
        <strain evidence="6 7">DSM 18899</strain>
    </source>
</reference>
<dbReference type="InterPro" id="IPR050176">
    <property type="entry name" value="LTTR"/>
</dbReference>
<dbReference type="GO" id="GO:0003700">
    <property type="term" value="F:DNA-binding transcription factor activity"/>
    <property type="evidence" value="ECO:0007669"/>
    <property type="project" value="InterPro"/>
</dbReference>
<dbReference type="GO" id="GO:0003677">
    <property type="term" value="F:DNA binding"/>
    <property type="evidence" value="ECO:0007669"/>
    <property type="project" value="UniProtKB-KW"/>
</dbReference>
<name>A0A1K2HPW5_9NEIS</name>
<evidence type="ECO:0000259" key="5">
    <source>
        <dbReference type="PROSITE" id="PS50931"/>
    </source>
</evidence>
<dbReference type="Proteomes" id="UP000186513">
    <property type="component" value="Unassembled WGS sequence"/>
</dbReference>
<dbReference type="SUPFAM" id="SSF46785">
    <property type="entry name" value="Winged helix' DNA-binding domain"/>
    <property type="match status" value="1"/>
</dbReference>
<gene>
    <name evidence="6" type="ORF">SAMN02745887_03151</name>
</gene>
<evidence type="ECO:0000256" key="1">
    <source>
        <dbReference type="ARBA" id="ARBA00009437"/>
    </source>
</evidence>
<dbReference type="AlphaFoldDB" id="A0A1K2HPW5"/>
<dbReference type="PANTHER" id="PTHR30579:SF2">
    <property type="entry name" value="HTH-TYPE TRANSCRIPTIONAL REGULATOR ARGP"/>
    <property type="match status" value="1"/>
</dbReference>
<dbReference type="Gene3D" id="3.40.190.290">
    <property type="match status" value="1"/>
</dbReference>
<sequence length="296" mass="32671">MFDGKQLEAYLTVCREGSFERAAALLGLTQSAVSQRVRALEASLGHTLLTRGRPCMPTPAGQRLSRYLERIRLLEDEALRDLGGDPVGPSRLALACNADSLHAWLPQVLADAFDKSPYLAELHVEDQDYTHELLARGEVLACISTRAKAMQGCTAEALGVMRYLCVATPLFARRHFANGLSRAALEQAPALVYNRKDDLHAEYLARHFGIGDDHYPYHIIPSSQGFVDMARLHFGYALVPELAIAKELKSGALIDLNPSHPASVPLYLHAWQIQAPGVENIFRRIIGGARLALRQR</sequence>
<dbReference type="Gene3D" id="1.10.10.10">
    <property type="entry name" value="Winged helix-like DNA-binding domain superfamily/Winged helix DNA-binding domain"/>
    <property type="match status" value="1"/>
</dbReference>
<evidence type="ECO:0000313" key="7">
    <source>
        <dbReference type="Proteomes" id="UP000186513"/>
    </source>
</evidence>
<dbReference type="InterPro" id="IPR036388">
    <property type="entry name" value="WH-like_DNA-bd_sf"/>
</dbReference>
<dbReference type="NCBIfam" id="NF009888">
    <property type="entry name" value="PRK13348.1"/>
    <property type="match status" value="1"/>
</dbReference>
<dbReference type="InterPro" id="IPR017685">
    <property type="entry name" value="ArgP"/>
</dbReference>
<dbReference type="PRINTS" id="PR00039">
    <property type="entry name" value="HTHLYSR"/>
</dbReference>
<dbReference type="NCBIfam" id="TIGR03298">
    <property type="entry name" value="argP"/>
    <property type="match status" value="1"/>
</dbReference>
<evidence type="ECO:0000256" key="3">
    <source>
        <dbReference type="ARBA" id="ARBA00023125"/>
    </source>
</evidence>
<comment type="similarity">
    <text evidence="1">Belongs to the LysR transcriptional regulatory family.</text>
</comment>
<dbReference type="InterPro" id="IPR036390">
    <property type="entry name" value="WH_DNA-bd_sf"/>
</dbReference>
<feature type="domain" description="HTH lysR-type" evidence="5">
    <location>
        <begin position="2"/>
        <end position="58"/>
    </location>
</feature>
<evidence type="ECO:0000256" key="4">
    <source>
        <dbReference type="ARBA" id="ARBA00023163"/>
    </source>
</evidence>
<proteinExistence type="inferred from homology"/>
<dbReference type="RefSeq" id="WP_072429640.1">
    <property type="nucleotide sequence ID" value="NZ_FPKR01000013.1"/>
</dbReference>
<dbReference type="Pfam" id="PF00126">
    <property type="entry name" value="HTH_1"/>
    <property type="match status" value="1"/>
</dbReference>
<evidence type="ECO:0000256" key="2">
    <source>
        <dbReference type="ARBA" id="ARBA00023015"/>
    </source>
</evidence>
<dbReference type="Pfam" id="PF03466">
    <property type="entry name" value="LysR_substrate"/>
    <property type="match status" value="1"/>
</dbReference>
<dbReference type="InterPro" id="IPR005119">
    <property type="entry name" value="LysR_subst-bd"/>
</dbReference>
<protein>
    <submittedName>
        <fullName evidence="6">LysR family transcriptional regulator, chromosome initiation inhibitor</fullName>
    </submittedName>
</protein>
<keyword evidence="3" id="KW-0238">DNA-binding</keyword>
<dbReference type="PANTHER" id="PTHR30579">
    <property type="entry name" value="TRANSCRIPTIONAL REGULATOR"/>
    <property type="match status" value="1"/>
</dbReference>
<dbReference type="SUPFAM" id="SSF53850">
    <property type="entry name" value="Periplasmic binding protein-like II"/>
    <property type="match status" value="1"/>
</dbReference>
<accession>A0A1K2HPW5</accession>
<dbReference type="InterPro" id="IPR000847">
    <property type="entry name" value="LysR_HTH_N"/>
</dbReference>
<evidence type="ECO:0000313" key="6">
    <source>
        <dbReference type="EMBL" id="SFZ78725.1"/>
    </source>
</evidence>
<dbReference type="NCBIfam" id="NF002964">
    <property type="entry name" value="PRK03635.1"/>
    <property type="match status" value="1"/>
</dbReference>
<dbReference type="OrthoDB" id="3252676at2"/>
<keyword evidence="4" id="KW-0804">Transcription</keyword>
<dbReference type="STRING" id="1121279.SAMN02745887_03151"/>